<dbReference type="AlphaFoldDB" id="A0A0E3LEP9"/>
<gene>
    <name evidence="1" type="ORF">MSMAW_0410</name>
</gene>
<dbReference type="HOGENOM" id="CLU_121275_0_0_2"/>
<proteinExistence type="predicted"/>
<reference evidence="1 2" key="1">
    <citation type="submission" date="2014-07" db="EMBL/GenBank/DDBJ databases">
        <title>Methanogenic archaea and the global carbon cycle.</title>
        <authorList>
            <person name="Henriksen J.R."/>
            <person name="Luke J."/>
            <person name="Reinhart S."/>
            <person name="Benedict M.N."/>
            <person name="Youngblut N.D."/>
            <person name="Metcalf M.E."/>
            <person name="Whitaker R.J."/>
            <person name="Metcalf W.W."/>
        </authorList>
    </citation>
    <scope>NUCLEOTIDE SEQUENCE [LARGE SCALE GENOMIC DNA]</scope>
    <source>
        <strain evidence="1 2">WWM610</strain>
    </source>
</reference>
<dbReference type="GeneID" id="24850019"/>
<dbReference type="Pfam" id="PF09886">
    <property type="entry name" value="DUF2113"/>
    <property type="match status" value="1"/>
</dbReference>
<accession>A0A0E3LEP9</accession>
<organism evidence="1 2">
    <name type="scientific">Methanosarcina mazei WWM610</name>
    <dbReference type="NCBI Taxonomy" id="1434117"/>
    <lineage>
        <taxon>Archaea</taxon>
        <taxon>Methanobacteriati</taxon>
        <taxon>Methanobacteriota</taxon>
        <taxon>Stenosarchaea group</taxon>
        <taxon>Methanomicrobia</taxon>
        <taxon>Methanosarcinales</taxon>
        <taxon>Methanosarcinaceae</taxon>
        <taxon>Methanosarcina</taxon>
    </lineage>
</organism>
<dbReference type="PATRIC" id="fig|1434117.4.peg.502"/>
<sequence>MDSLETFVVESAIDSETEFYRKIIEDNLASLKLAPAIGRIKVVLRPEDSLFQMAIILRDVGTRVTTIDIADVETKPVAGEVVISIKKEQYIPELLVKLWERYGKANISQPDRWTVTISTDKPAEEAEFIKEMLVADPRHRLHENLVDFAIRVTPEGFRVRYHLYKGNRFVFVASEETLEREWIEEAGAMLDELMEGGKK</sequence>
<dbReference type="InterPro" id="IPR016762">
    <property type="entry name" value="Methan_mark_17"/>
</dbReference>
<protein>
    <submittedName>
        <fullName evidence="1">Putative methanogenesis marker protein 17</fullName>
    </submittedName>
</protein>
<dbReference type="EMBL" id="CP009509">
    <property type="protein sequence ID" value="AKB39401.1"/>
    <property type="molecule type" value="Genomic_DNA"/>
</dbReference>
<name>A0A0E3LEP9_METMZ</name>
<dbReference type="NCBIfam" id="TIGR03291">
    <property type="entry name" value="methan_mark_17"/>
    <property type="match status" value="1"/>
</dbReference>
<dbReference type="PIRSF" id="PIRSF019464">
    <property type="entry name" value="UCP019464"/>
    <property type="match status" value="1"/>
</dbReference>
<evidence type="ECO:0000313" key="2">
    <source>
        <dbReference type="Proteomes" id="UP000033058"/>
    </source>
</evidence>
<evidence type="ECO:0000313" key="1">
    <source>
        <dbReference type="EMBL" id="AKB39401.1"/>
    </source>
</evidence>
<dbReference type="RefSeq" id="WP_015411442.1">
    <property type="nucleotide sequence ID" value="NZ_CP009509.1"/>
</dbReference>
<dbReference type="Proteomes" id="UP000033058">
    <property type="component" value="Chromosome"/>
</dbReference>